<dbReference type="PANTHER" id="PTHR23291">
    <property type="entry name" value="BAX INHIBITOR-RELATED"/>
    <property type="match status" value="1"/>
</dbReference>
<evidence type="ECO:0000313" key="8">
    <source>
        <dbReference type="Proteomes" id="UP000742786"/>
    </source>
</evidence>
<dbReference type="GO" id="GO:0005886">
    <property type="term" value="C:plasma membrane"/>
    <property type="evidence" value="ECO:0007669"/>
    <property type="project" value="UniProtKB-SubCell"/>
</dbReference>
<organism evidence="7 8">
    <name type="scientific">Georgfuchsia toluolica</name>
    <dbReference type="NCBI Taxonomy" id="424218"/>
    <lineage>
        <taxon>Bacteria</taxon>
        <taxon>Pseudomonadati</taxon>
        <taxon>Pseudomonadota</taxon>
        <taxon>Betaproteobacteria</taxon>
        <taxon>Nitrosomonadales</taxon>
        <taxon>Sterolibacteriaceae</taxon>
        <taxon>Georgfuchsia</taxon>
    </lineage>
</organism>
<feature type="transmembrane region" description="Helical" evidence="6">
    <location>
        <begin position="202"/>
        <end position="227"/>
    </location>
</feature>
<evidence type="ECO:0000256" key="6">
    <source>
        <dbReference type="RuleBase" id="RU004379"/>
    </source>
</evidence>
<dbReference type="InterPro" id="IPR006214">
    <property type="entry name" value="Bax_inhibitor_1-related"/>
</dbReference>
<comment type="subcellular location">
    <subcellularLocation>
        <location evidence="1">Cell membrane</location>
        <topology evidence="1">Multi-pass membrane protein</topology>
    </subcellularLocation>
</comment>
<name>A0A916J411_9PROT</name>
<keyword evidence="8" id="KW-1185">Reference proteome</keyword>
<keyword evidence="4 6" id="KW-1133">Transmembrane helix</keyword>
<evidence type="ECO:0000256" key="4">
    <source>
        <dbReference type="ARBA" id="ARBA00022989"/>
    </source>
</evidence>
<proteinExistence type="inferred from homology"/>
<evidence type="ECO:0000256" key="5">
    <source>
        <dbReference type="ARBA" id="ARBA00023136"/>
    </source>
</evidence>
<evidence type="ECO:0000313" key="7">
    <source>
        <dbReference type="EMBL" id="CAG4882971.1"/>
    </source>
</evidence>
<keyword evidence="3 6" id="KW-0812">Transmembrane</keyword>
<sequence>MKSNIRVINQTAATTALPEQDRVLRNTYALLALSMVPTVIGALFGTAIAAPLLMGSPMLSMVIFLGGAFGLMFAVQKTKNSSMGVVFLLAFTLFMGAMLGPLLRVALGFSNGGTLIAMAAGGTGAVFLVLAGVASNTRRDFSNLGKFLFVGLILMIIASIANIFLHMPVLQLALSAIGVLIFSGFLLFDINRIVRGGETNYITATLAVYLDIYNLFVNLLMLLMAFAGGDRR</sequence>
<dbReference type="EMBL" id="CAJQUM010000001">
    <property type="protein sequence ID" value="CAG4882971.1"/>
    <property type="molecule type" value="Genomic_DNA"/>
</dbReference>
<accession>A0A916J411</accession>
<keyword evidence="2" id="KW-1003">Cell membrane</keyword>
<evidence type="ECO:0000256" key="3">
    <source>
        <dbReference type="ARBA" id="ARBA00022692"/>
    </source>
</evidence>
<feature type="transmembrane region" description="Helical" evidence="6">
    <location>
        <begin position="28"/>
        <end position="52"/>
    </location>
</feature>
<feature type="transmembrane region" description="Helical" evidence="6">
    <location>
        <begin position="147"/>
        <end position="165"/>
    </location>
</feature>
<comment type="similarity">
    <text evidence="6">Belongs to the BI1 family.</text>
</comment>
<dbReference type="Pfam" id="PF01027">
    <property type="entry name" value="Bax1-I"/>
    <property type="match status" value="1"/>
</dbReference>
<dbReference type="Proteomes" id="UP000742786">
    <property type="component" value="Unassembled WGS sequence"/>
</dbReference>
<gene>
    <name evidence="7" type="ORF">GTOL_10853</name>
</gene>
<evidence type="ECO:0000256" key="2">
    <source>
        <dbReference type="ARBA" id="ARBA00022475"/>
    </source>
</evidence>
<feature type="transmembrane region" description="Helical" evidence="6">
    <location>
        <begin position="171"/>
        <end position="190"/>
    </location>
</feature>
<dbReference type="PANTHER" id="PTHR23291:SF115">
    <property type="entry name" value="MODULATOR OF FTSH PROTEASE YCCA"/>
    <property type="match status" value="1"/>
</dbReference>
<feature type="transmembrane region" description="Helical" evidence="6">
    <location>
        <begin position="82"/>
        <end position="103"/>
    </location>
</feature>
<keyword evidence="5 6" id="KW-0472">Membrane</keyword>
<dbReference type="RefSeq" id="WP_220634983.1">
    <property type="nucleotide sequence ID" value="NZ_CAJQUM010000001.1"/>
</dbReference>
<feature type="transmembrane region" description="Helical" evidence="6">
    <location>
        <begin position="115"/>
        <end position="135"/>
    </location>
</feature>
<dbReference type="CDD" id="cd10433">
    <property type="entry name" value="YccA_like"/>
    <property type="match status" value="1"/>
</dbReference>
<dbReference type="AlphaFoldDB" id="A0A916J411"/>
<reference evidence="7" key="1">
    <citation type="submission" date="2021-04" db="EMBL/GenBank/DDBJ databases">
        <authorList>
            <person name="Hornung B."/>
        </authorList>
    </citation>
    <scope>NUCLEOTIDE SEQUENCE</scope>
    <source>
        <strain evidence="7">G5G6</strain>
    </source>
</reference>
<comment type="caution">
    <text evidence="7">The sequence shown here is derived from an EMBL/GenBank/DDBJ whole genome shotgun (WGS) entry which is preliminary data.</text>
</comment>
<protein>
    <submittedName>
        <fullName evidence="7">Uncharacterized membrane protein VC_1358</fullName>
    </submittedName>
</protein>
<evidence type="ECO:0000256" key="1">
    <source>
        <dbReference type="ARBA" id="ARBA00004651"/>
    </source>
</evidence>
<feature type="transmembrane region" description="Helical" evidence="6">
    <location>
        <begin position="58"/>
        <end position="75"/>
    </location>
</feature>